<dbReference type="InterPro" id="IPR039775">
    <property type="entry name" value="PHTF1/2"/>
</dbReference>
<gene>
    <name evidence="2" type="ORF">HNAJ_LOCUS6443</name>
</gene>
<sequence length="110" mass="13091">MRTDNLVIALGIFLRFNIYAVIFFLLCVAERAFQQRYFYAKNFFALTSSHRARRYCIPHLRLNKVAHIKCWLTLRSYLKKRGPQRSVECIVTATFYLAFGFGLLFCYQFL</sequence>
<evidence type="ECO:0000313" key="2">
    <source>
        <dbReference type="EMBL" id="VDO02303.1"/>
    </source>
</evidence>
<dbReference type="Proteomes" id="UP000278807">
    <property type="component" value="Unassembled WGS sequence"/>
</dbReference>
<keyword evidence="1" id="KW-0812">Transmembrane</keyword>
<dbReference type="PANTHER" id="PTHR12680:SF6">
    <property type="entry name" value="PROTEIN PHTF"/>
    <property type="match status" value="1"/>
</dbReference>
<dbReference type="PANTHER" id="PTHR12680">
    <property type="entry name" value="PUTATIVE HOMEODOMAIN TRANSCRIPTION FACTOR PHTF"/>
    <property type="match status" value="1"/>
</dbReference>
<dbReference type="EMBL" id="UZAE01007051">
    <property type="protein sequence ID" value="VDO02303.1"/>
    <property type="molecule type" value="Genomic_DNA"/>
</dbReference>
<keyword evidence="1" id="KW-1133">Transmembrane helix</keyword>
<evidence type="ECO:0000313" key="4">
    <source>
        <dbReference type="WBParaSite" id="HNAJ_0000644701-mRNA-1"/>
    </source>
</evidence>
<dbReference type="OrthoDB" id="10066656at2759"/>
<proteinExistence type="predicted"/>
<accession>A0A0R3THA6</accession>
<keyword evidence="3" id="KW-1185">Reference proteome</keyword>
<dbReference type="WBParaSite" id="HNAJ_0000644701-mRNA-1">
    <property type="protein sequence ID" value="HNAJ_0000644701-mRNA-1"/>
    <property type="gene ID" value="HNAJ_0000644701"/>
</dbReference>
<dbReference type="STRING" id="102285.A0A0R3THA6"/>
<feature type="transmembrane region" description="Helical" evidence="1">
    <location>
        <begin position="6"/>
        <end position="29"/>
    </location>
</feature>
<keyword evidence="1" id="KW-0472">Membrane</keyword>
<evidence type="ECO:0000313" key="3">
    <source>
        <dbReference type="Proteomes" id="UP000278807"/>
    </source>
</evidence>
<dbReference type="GO" id="GO:0005783">
    <property type="term" value="C:endoplasmic reticulum"/>
    <property type="evidence" value="ECO:0007669"/>
    <property type="project" value="InterPro"/>
</dbReference>
<evidence type="ECO:0000256" key="1">
    <source>
        <dbReference type="SAM" id="Phobius"/>
    </source>
</evidence>
<protein>
    <submittedName>
        <fullName evidence="4">Secreted protein</fullName>
    </submittedName>
</protein>
<name>A0A0R3THA6_RODNA</name>
<organism evidence="4">
    <name type="scientific">Rodentolepis nana</name>
    <name type="common">Dwarf tapeworm</name>
    <name type="synonym">Hymenolepis nana</name>
    <dbReference type="NCBI Taxonomy" id="102285"/>
    <lineage>
        <taxon>Eukaryota</taxon>
        <taxon>Metazoa</taxon>
        <taxon>Spiralia</taxon>
        <taxon>Lophotrochozoa</taxon>
        <taxon>Platyhelminthes</taxon>
        <taxon>Cestoda</taxon>
        <taxon>Eucestoda</taxon>
        <taxon>Cyclophyllidea</taxon>
        <taxon>Hymenolepididae</taxon>
        <taxon>Rodentolepis</taxon>
    </lineage>
</organism>
<dbReference type="AlphaFoldDB" id="A0A0R3THA6"/>
<reference evidence="4" key="1">
    <citation type="submission" date="2017-02" db="UniProtKB">
        <authorList>
            <consortium name="WormBaseParasite"/>
        </authorList>
    </citation>
    <scope>IDENTIFICATION</scope>
</reference>
<feature type="transmembrane region" description="Helical" evidence="1">
    <location>
        <begin position="89"/>
        <end position="109"/>
    </location>
</feature>
<reference evidence="2 3" key="2">
    <citation type="submission" date="2018-11" db="EMBL/GenBank/DDBJ databases">
        <authorList>
            <consortium name="Pathogen Informatics"/>
        </authorList>
    </citation>
    <scope>NUCLEOTIDE SEQUENCE [LARGE SCALE GENOMIC DNA]</scope>
</reference>